<name>A0A2S5KJR3_9PROT</name>
<reference evidence="2 3" key="1">
    <citation type="submission" date="2018-02" db="EMBL/GenBank/DDBJ databases">
        <title>novel marine gammaproteobacteria from coastal saline agro ecosystem.</title>
        <authorList>
            <person name="Krishnan R."/>
            <person name="Ramesh Kumar N."/>
        </authorList>
    </citation>
    <scope>NUCLEOTIDE SEQUENCE [LARGE SCALE GENOMIC DNA]</scope>
    <source>
        <strain evidence="2 3">228</strain>
    </source>
</reference>
<sequence length="486" mass="55344">MAIATKRTPRRKATTPKPQSAGSEFELTPPPGAEAAYAEYDIPEAVDTIDTIPRAYPEIVVVPDVFSLTNLFGISLQKSPERQLLEEEHLKGVSYVGNYSYTGPQLSTFHRDVFVALIRLSSDTSVTEPKEHGAAEILKEMGLSDGKINRNRIKAALNDLSMGHLKIRDTRVLYKLLAAHDLQESMSDGMKAHFKQNARLIELLRKHLNSAESTKHQDQDTGLFLTAGFIRNLLSGPSTEGRYSFELDPYTVLLYKTSHIYTHVHTERVGYRDPFTSRIISIIHSQQGDFYPYTEEMWQSLLLPNSEQMTNDRADRNRRMRFRKNFKTALENAELFGEILPGWSVVERQLEKEPGQRGRGLKTFITKDVRRPHAALRRQMHAHSIRPGSTSAVLLCQLDYRSRFLQSRDSHIELSISLMTERMQEAMVPEDGAPSRDASTQDWLEWITTCLRFFEQAQIVSEGGWIIDDSTIIVKRKALTYLSTES</sequence>
<gene>
    <name evidence="2" type="ORF">C4K68_22430</name>
</gene>
<dbReference type="Proteomes" id="UP000238196">
    <property type="component" value="Unassembled WGS sequence"/>
</dbReference>
<dbReference type="EMBL" id="PRLP01000111">
    <property type="protein sequence ID" value="PPC75051.1"/>
    <property type="molecule type" value="Genomic_DNA"/>
</dbReference>
<proteinExistence type="predicted"/>
<comment type="caution">
    <text evidence="2">The sequence shown here is derived from an EMBL/GenBank/DDBJ whole genome shotgun (WGS) entry which is preliminary data.</text>
</comment>
<feature type="region of interest" description="Disordered" evidence="1">
    <location>
        <begin position="1"/>
        <end position="30"/>
    </location>
</feature>
<evidence type="ECO:0000313" key="2">
    <source>
        <dbReference type="EMBL" id="PPC75051.1"/>
    </source>
</evidence>
<evidence type="ECO:0000313" key="3">
    <source>
        <dbReference type="Proteomes" id="UP000238196"/>
    </source>
</evidence>
<organism evidence="2 3">
    <name type="scientific">Proteobacteria bacterium 228</name>
    <dbReference type="NCBI Taxonomy" id="2083153"/>
    <lineage>
        <taxon>Bacteria</taxon>
        <taxon>Pseudomonadati</taxon>
        <taxon>Pseudomonadota</taxon>
    </lineage>
</organism>
<protein>
    <submittedName>
        <fullName evidence="2">Uncharacterized protein</fullName>
    </submittedName>
</protein>
<dbReference type="AlphaFoldDB" id="A0A2S5KJR3"/>
<accession>A0A2S5KJR3</accession>
<evidence type="ECO:0000256" key="1">
    <source>
        <dbReference type="SAM" id="MobiDB-lite"/>
    </source>
</evidence>